<proteinExistence type="predicted"/>
<reference evidence="1 2" key="1">
    <citation type="submission" date="2020-12" db="EMBL/GenBank/DDBJ databases">
        <title>Vagococcus allomyrinae sp. nov. and Enterococcus lavae sp. nov., isolated from the larvae of Allomyrina dichotoma.</title>
        <authorList>
            <person name="Lee S.D."/>
        </authorList>
    </citation>
    <scope>NUCLEOTIDE SEQUENCE [LARGE SCALE GENOMIC DNA]</scope>
    <source>
        <strain evidence="1 2">BWM-S5</strain>
    </source>
</reference>
<name>A0ABS4CI00_9ENTE</name>
<evidence type="ECO:0000313" key="1">
    <source>
        <dbReference type="EMBL" id="MBP1045746.1"/>
    </source>
</evidence>
<protein>
    <submittedName>
        <fullName evidence="1">Uncharacterized protein</fullName>
    </submittedName>
</protein>
<dbReference type="EMBL" id="JAEDXU010000002">
    <property type="protein sequence ID" value="MBP1045746.1"/>
    <property type="molecule type" value="Genomic_DNA"/>
</dbReference>
<organism evidence="1 2">
    <name type="scientific">Enterococcus larvae</name>
    <dbReference type="NCBI Taxonomy" id="2794352"/>
    <lineage>
        <taxon>Bacteria</taxon>
        <taxon>Bacillati</taxon>
        <taxon>Bacillota</taxon>
        <taxon>Bacilli</taxon>
        <taxon>Lactobacillales</taxon>
        <taxon>Enterococcaceae</taxon>
        <taxon>Enterococcus</taxon>
    </lineage>
</organism>
<dbReference type="Proteomes" id="UP000673375">
    <property type="component" value="Unassembled WGS sequence"/>
</dbReference>
<comment type="caution">
    <text evidence="1">The sequence shown here is derived from an EMBL/GenBank/DDBJ whole genome shotgun (WGS) entry which is preliminary data.</text>
</comment>
<dbReference type="RefSeq" id="WP_209556533.1">
    <property type="nucleotide sequence ID" value="NZ_JAEDXU010000002.1"/>
</dbReference>
<sequence length="77" mass="9008">MGIKKLVEDQAFTFQESKEGKIIIFYYNKQIMIVKEQRARTLSQKLANASLEEQQMILAKTTGNFKRGNERLINKKQ</sequence>
<accession>A0ABS4CI00</accession>
<evidence type="ECO:0000313" key="2">
    <source>
        <dbReference type="Proteomes" id="UP000673375"/>
    </source>
</evidence>
<gene>
    <name evidence="1" type="ORF">I6N96_05600</name>
</gene>
<keyword evidence="2" id="KW-1185">Reference proteome</keyword>